<evidence type="ECO:0008006" key="4">
    <source>
        <dbReference type="Google" id="ProtNLM"/>
    </source>
</evidence>
<dbReference type="EMBL" id="CP002696">
    <property type="protein sequence ID" value="AEE17840.1"/>
    <property type="molecule type" value="Genomic_DNA"/>
</dbReference>
<dbReference type="Gene3D" id="2.40.160.130">
    <property type="entry name" value="Capsule assembly protein Wzi"/>
    <property type="match status" value="1"/>
</dbReference>
<protein>
    <recommendedName>
        <fullName evidence="4">Capsule assembly Wzi family protein</fullName>
    </recommendedName>
</protein>
<dbReference type="HOGENOM" id="CLU_032724_0_0_12"/>
<proteinExistence type="predicted"/>
<dbReference type="STRING" id="906968.Trebr_2433"/>
<keyword evidence="3" id="KW-1185">Reference proteome</keyword>
<dbReference type="InterPro" id="IPR038636">
    <property type="entry name" value="Wzi_sf"/>
</dbReference>
<gene>
    <name evidence="2" type="ordered locus">Trebr_2433</name>
</gene>
<dbReference type="eggNOG" id="ENOG50348TB">
    <property type="taxonomic scope" value="Bacteria"/>
</dbReference>
<name>F4LMV0_TREBD</name>
<feature type="signal peptide" evidence="1">
    <location>
        <begin position="1"/>
        <end position="25"/>
    </location>
</feature>
<evidence type="ECO:0000313" key="3">
    <source>
        <dbReference type="Proteomes" id="UP000006546"/>
    </source>
</evidence>
<feature type="chain" id="PRO_5003310987" description="Capsule assembly Wzi family protein" evidence="1">
    <location>
        <begin position="26"/>
        <end position="563"/>
    </location>
</feature>
<evidence type="ECO:0000313" key="2">
    <source>
        <dbReference type="EMBL" id="AEE17840.1"/>
    </source>
</evidence>
<dbReference type="AlphaFoldDB" id="F4LMV0"/>
<sequence>MKKAAPRVLRAVLPCGVLLWCAAFAAAVPFGVPAGAQRVIKTSSPVYDALAALALDSGRLPFAVNGPATAGELRRYLDAIPYESLSSVGRYDYALVLQELSRPVSGISWDGFISLGTEAAVSIDGYVKSNAAIGWQYEWKNRDPFFLLPLVVSAGDYLTLETSASVGIYEGAALRHFNFTNIPLRMDTLDGNFPHDAYASVGFQHDGRHFLNFQIGRGSLNIGRTAMGSIIISDYMRDVSYAKISLFSPRLRFSSYVTQHAVNKYFYFHHFEVRPADWFSVSMLEGVMVNAPLELRYLNPMMIFHGFGAWRDYDAYNADMGNGSHPAGDSRVGSYLAFTVDARPCAYTRLYGLFAMNQFQLKFEIENDPAALAVPNSLGFQGGVESIVPLKSGYLTVNGEFVYTMPWFYVSRDKEWSLVSERTEFYRGGSPLLSWIGSPFGPDTIACQIGASYGEYGDWKAGVRYRFTVHGENGKNVFEKDHYYPTTVEEAQASTPTGTPEYSHAVMLSGEKTLFPGISVQTGCGVSHYLNKDNVRGNTQTGFEASVSLRIRPYEAYRTDGVQ</sequence>
<dbReference type="KEGG" id="tbe:Trebr_2433"/>
<evidence type="ECO:0000256" key="1">
    <source>
        <dbReference type="SAM" id="SignalP"/>
    </source>
</evidence>
<organism evidence="2 3">
    <name type="scientific">Treponema brennaborense (strain DSM 12168 / CIP 105900 / DD5/3)</name>
    <dbReference type="NCBI Taxonomy" id="906968"/>
    <lineage>
        <taxon>Bacteria</taxon>
        <taxon>Pseudomonadati</taxon>
        <taxon>Spirochaetota</taxon>
        <taxon>Spirochaetia</taxon>
        <taxon>Spirochaetales</taxon>
        <taxon>Treponemataceae</taxon>
        <taxon>Treponema</taxon>
    </lineage>
</organism>
<reference evidence="3" key="1">
    <citation type="submission" date="2011-04" db="EMBL/GenBank/DDBJ databases">
        <title>The complete genome of Treponema brennaborense DSM 12168.</title>
        <authorList>
            <person name="Lucas S."/>
            <person name="Han J."/>
            <person name="Lapidus A."/>
            <person name="Bruce D."/>
            <person name="Goodwin L."/>
            <person name="Pitluck S."/>
            <person name="Peters L."/>
            <person name="Kyrpides N."/>
            <person name="Mavromatis K."/>
            <person name="Ivanova N."/>
            <person name="Mikhailova N."/>
            <person name="Pagani I."/>
            <person name="Teshima H."/>
            <person name="Detter J.C."/>
            <person name="Tapia R."/>
            <person name="Han C."/>
            <person name="Land M."/>
            <person name="Hauser L."/>
            <person name="Markowitz V."/>
            <person name="Cheng J.-F."/>
            <person name="Hugenholtz P."/>
            <person name="Woyke T."/>
            <person name="Wu D."/>
            <person name="Gronow S."/>
            <person name="Wellnitz S."/>
            <person name="Brambilla E."/>
            <person name="Klenk H.-P."/>
            <person name="Eisen J.A."/>
        </authorList>
    </citation>
    <scope>NUCLEOTIDE SEQUENCE [LARGE SCALE GENOMIC DNA]</scope>
    <source>
        <strain evidence="3">DSM 12168 / CIP 105900 / DD5/3</strain>
    </source>
</reference>
<keyword evidence="1" id="KW-0732">Signal</keyword>
<accession>F4LMV0</accession>
<dbReference type="Proteomes" id="UP000006546">
    <property type="component" value="Chromosome"/>
</dbReference>